<dbReference type="Proteomes" id="UP000434957">
    <property type="component" value="Unassembled WGS sequence"/>
</dbReference>
<comment type="caution">
    <text evidence="2">The sequence shown here is derived from an EMBL/GenBank/DDBJ whole genome shotgun (WGS) entry which is preliminary data.</text>
</comment>
<reference evidence="2 5" key="1">
    <citation type="submission" date="2018-09" db="EMBL/GenBank/DDBJ databases">
        <title>Genomic investigation of the strawberry pathogen Phytophthora fragariae indicates pathogenicity is determined by transcriptional variation in three key races.</title>
        <authorList>
            <person name="Adams T.M."/>
            <person name="Armitage A.D."/>
            <person name="Sobczyk M.K."/>
            <person name="Bates H.J."/>
            <person name="Dunwell J.M."/>
            <person name="Nellist C.F."/>
            <person name="Harrison R.J."/>
        </authorList>
    </citation>
    <scope>NUCLEOTIDE SEQUENCE [LARGE SCALE GENOMIC DNA]</scope>
    <source>
        <strain evidence="2 5">SCRP324</strain>
        <strain evidence="3 4">SCRP333</strain>
    </source>
</reference>
<protein>
    <submittedName>
        <fullName evidence="2">Uncharacterized protein</fullName>
    </submittedName>
</protein>
<dbReference type="EMBL" id="QXFU01000090">
    <property type="protein sequence ID" value="KAE9044757.1"/>
    <property type="molecule type" value="Genomic_DNA"/>
</dbReference>
<evidence type="ECO:0000313" key="4">
    <source>
        <dbReference type="Proteomes" id="UP000434957"/>
    </source>
</evidence>
<dbReference type="Proteomes" id="UP000435112">
    <property type="component" value="Unassembled WGS sequence"/>
</dbReference>
<keyword evidence="4" id="KW-1185">Reference proteome</keyword>
<evidence type="ECO:0000313" key="3">
    <source>
        <dbReference type="EMBL" id="KAE9356832.1"/>
    </source>
</evidence>
<proteinExistence type="predicted"/>
<dbReference type="AlphaFoldDB" id="A0A6A3NGZ1"/>
<dbReference type="EMBL" id="QXFT01000064">
    <property type="protein sequence ID" value="KAE9356832.1"/>
    <property type="molecule type" value="Genomic_DNA"/>
</dbReference>
<name>A0A6A3NGZ1_9STRA</name>
<feature type="region of interest" description="Disordered" evidence="1">
    <location>
        <begin position="17"/>
        <end position="63"/>
    </location>
</feature>
<feature type="compositionally biased region" description="Basic and acidic residues" evidence="1">
    <location>
        <begin position="50"/>
        <end position="63"/>
    </location>
</feature>
<evidence type="ECO:0000313" key="2">
    <source>
        <dbReference type="EMBL" id="KAE9044757.1"/>
    </source>
</evidence>
<dbReference type="OrthoDB" id="106687at2759"/>
<feature type="compositionally biased region" description="Polar residues" evidence="1">
    <location>
        <begin position="24"/>
        <end position="39"/>
    </location>
</feature>
<organism evidence="2 5">
    <name type="scientific">Phytophthora rubi</name>
    <dbReference type="NCBI Taxonomy" id="129364"/>
    <lineage>
        <taxon>Eukaryota</taxon>
        <taxon>Sar</taxon>
        <taxon>Stramenopiles</taxon>
        <taxon>Oomycota</taxon>
        <taxon>Peronosporomycetes</taxon>
        <taxon>Peronosporales</taxon>
        <taxon>Peronosporaceae</taxon>
        <taxon>Phytophthora</taxon>
    </lineage>
</organism>
<sequence>MPSLLRDLVAMVAPPPQVAKRSLHSTSVRRAPANQNVASSVGPVATDLSTPRERPVSEREEEQTKMDAFVFFTMMR</sequence>
<accession>A0A6A3NGZ1</accession>
<evidence type="ECO:0000313" key="5">
    <source>
        <dbReference type="Proteomes" id="UP000435112"/>
    </source>
</evidence>
<gene>
    <name evidence="2" type="ORF">PR002_g2611</name>
    <name evidence="3" type="ORF">PR003_g2115</name>
</gene>
<evidence type="ECO:0000256" key="1">
    <source>
        <dbReference type="SAM" id="MobiDB-lite"/>
    </source>
</evidence>